<evidence type="ECO:0000313" key="1">
    <source>
        <dbReference type="EMBL" id="KAI2383435.1"/>
    </source>
</evidence>
<protein>
    <submittedName>
        <fullName evidence="1">3'-5'-exoribonuclease</fullName>
    </submittedName>
</protein>
<comment type="caution">
    <text evidence="1">The sequence shown here is derived from an EMBL/GenBank/DDBJ whole genome shotgun (WGS) entry which is preliminary data.</text>
</comment>
<name>A0ACB8UR36_9EURO</name>
<proteinExistence type="predicted"/>
<reference evidence="1" key="1">
    <citation type="journal article" date="2022" name="bioRxiv">
        <title>Population genetic analysis of Ophidiomyces ophidiicola, the causative agent of snake fungal disease, indicates recent introductions to the USA.</title>
        <authorList>
            <person name="Ladner J.T."/>
            <person name="Palmer J.M."/>
            <person name="Ettinger C.L."/>
            <person name="Stajich J.E."/>
            <person name="Farrell T.M."/>
            <person name="Glorioso B.M."/>
            <person name="Lawson B."/>
            <person name="Price S.J."/>
            <person name="Stengle A.G."/>
            <person name="Grear D.A."/>
            <person name="Lorch J.M."/>
        </authorList>
    </citation>
    <scope>NUCLEOTIDE SEQUENCE</scope>
    <source>
        <strain evidence="1">NWHC 24266-5</strain>
    </source>
</reference>
<gene>
    <name evidence="1" type="primary">MTR3_1</name>
    <name evidence="1" type="ORF">LOY88_005243</name>
</gene>
<accession>A0ACB8UR36</accession>
<sequence length="389" mass="41172">MEAAGSHGKGKAAASKSGGRAKSASKVNNSKMTTTTTTGRNPGDAAAAAAAAACRQRKALVKLETATGREEYTANKENSLQRQACDGHENDGDYEDDDDDDDDDVPLAIKRRMALSTKRPAAADLAAESKRRKLGLGDDECSLSRVGGITSDLEIIAVAPVTAAAAGSGSSSSSNGWGAAAFTTMGGRDETLFRELPLRPWPGHHQQNKNKNTQGWRLAQEHAVTSSDPPVPRAPLLARASDPAEKNNKNENTIVGSPGDTISLASSTSSSSSLSLMDRPSYDDDSNNNAGLAAWRPARVPQIVITDMEPHAPRNWLNPRSAAAIGKAEQAVNLALFGPGSQAFRRAAAVVPERGRGERAGEAVRRYLAVPWSAVEENPRRAREYIVIE</sequence>
<dbReference type="EMBL" id="JALBCA010000090">
    <property type="protein sequence ID" value="KAI2383435.1"/>
    <property type="molecule type" value="Genomic_DNA"/>
</dbReference>
<organism evidence="1">
    <name type="scientific">Ophidiomyces ophidiicola</name>
    <dbReference type="NCBI Taxonomy" id="1387563"/>
    <lineage>
        <taxon>Eukaryota</taxon>
        <taxon>Fungi</taxon>
        <taxon>Dikarya</taxon>
        <taxon>Ascomycota</taxon>
        <taxon>Pezizomycotina</taxon>
        <taxon>Eurotiomycetes</taxon>
        <taxon>Eurotiomycetidae</taxon>
        <taxon>Onygenales</taxon>
        <taxon>Onygenaceae</taxon>
        <taxon>Ophidiomyces</taxon>
    </lineage>
</organism>